<evidence type="ECO:0000313" key="3">
    <source>
        <dbReference type="Proteomes" id="UP001365542"/>
    </source>
</evidence>
<dbReference type="Gene3D" id="1.10.472.10">
    <property type="entry name" value="Cyclin-like"/>
    <property type="match status" value="1"/>
</dbReference>
<sequence>MATTHRDDEHDTPRASRRMHPRPHLVTKDAVSFMAILADILRLQEESLSTAYIYMHKYRKFIRDSKSTPDFLDPHTLALTSLSLSTKATESPRRLRALLTPAHTLLHPHQPPIPVPSHHYDTLRSTLVTAELHLLRILKFELRVPLPHNHIPKILDLSLSSIPGEDYYDISSEKAEEDKIVRVMETYLGRQCGGLATRCLAEYSIANFYDARTVACGVVRVVLEENGVLITTTTKSSRDINMNNGNNGGGEDDGDDEGEGEARWVEMVSGGNVDLEDYRDVVREVREVYGGGSSGVQVSEIITKTTTTTTTAVAAAVEGEG</sequence>
<protein>
    <submittedName>
        <fullName evidence="2">Uncharacterized protein</fullName>
    </submittedName>
</protein>
<evidence type="ECO:0000313" key="2">
    <source>
        <dbReference type="EMBL" id="KAK6535471.1"/>
    </source>
</evidence>
<feature type="compositionally biased region" description="Acidic residues" evidence="1">
    <location>
        <begin position="250"/>
        <end position="259"/>
    </location>
</feature>
<feature type="region of interest" description="Disordered" evidence="1">
    <location>
        <begin position="1"/>
        <end position="23"/>
    </location>
</feature>
<dbReference type="PANTHER" id="PTHR10026">
    <property type="entry name" value="CYCLIN"/>
    <property type="match status" value="1"/>
</dbReference>
<dbReference type="AlphaFoldDB" id="A0AAV9X450"/>
<feature type="compositionally biased region" description="Basic and acidic residues" evidence="1">
    <location>
        <begin position="1"/>
        <end position="14"/>
    </location>
</feature>
<dbReference type="CDD" id="cd20534">
    <property type="entry name" value="CYCLIN_CCNM_CCNQ_rpt1"/>
    <property type="match status" value="1"/>
</dbReference>
<gene>
    <name evidence="2" type="ORF">TWF694_001927</name>
</gene>
<dbReference type="GO" id="GO:0006357">
    <property type="term" value="P:regulation of transcription by RNA polymerase II"/>
    <property type="evidence" value="ECO:0007669"/>
    <property type="project" value="InterPro"/>
</dbReference>
<name>A0AAV9X450_9PEZI</name>
<dbReference type="InterPro" id="IPR048055">
    <property type="entry name" value="Cyclin-Q_first_cyclin_box"/>
</dbReference>
<dbReference type="Proteomes" id="UP001365542">
    <property type="component" value="Unassembled WGS sequence"/>
</dbReference>
<dbReference type="GO" id="GO:0016538">
    <property type="term" value="F:cyclin-dependent protein serine/threonine kinase regulator activity"/>
    <property type="evidence" value="ECO:0007669"/>
    <property type="project" value="InterPro"/>
</dbReference>
<reference evidence="2 3" key="1">
    <citation type="submission" date="2019-10" db="EMBL/GenBank/DDBJ databases">
        <authorList>
            <person name="Palmer J.M."/>
        </authorList>
    </citation>
    <scope>NUCLEOTIDE SEQUENCE [LARGE SCALE GENOMIC DNA]</scope>
    <source>
        <strain evidence="2 3">TWF694</strain>
    </source>
</reference>
<feature type="region of interest" description="Disordered" evidence="1">
    <location>
        <begin position="237"/>
        <end position="259"/>
    </location>
</feature>
<organism evidence="2 3">
    <name type="scientific">Orbilia ellipsospora</name>
    <dbReference type="NCBI Taxonomy" id="2528407"/>
    <lineage>
        <taxon>Eukaryota</taxon>
        <taxon>Fungi</taxon>
        <taxon>Dikarya</taxon>
        <taxon>Ascomycota</taxon>
        <taxon>Pezizomycotina</taxon>
        <taxon>Orbiliomycetes</taxon>
        <taxon>Orbiliales</taxon>
        <taxon>Orbiliaceae</taxon>
        <taxon>Orbilia</taxon>
    </lineage>
</organism>
<proteinExistence type="predicted"/>
<dbReference type="InterPro" id="IPR043198">
    <property type="entry name" value="Cyclin/Ssn8"/>
</dbReference>
<dbReference type="SUPFAM" id="SSF47954">
    <property type="entry name" value="Cyclin-like"/>
    <property type="match status" value="1"/>
</dbReference>
<dbReference type="EMBL" id="JAVHJO010000010">
    <property type="protein sequence ID" value="KAK6535471.1"/>
    <property type="molecule type" value="Genomic_DNA"/>
</dbReference>
<comment type="caution">
    <text evidence="2">The sequence shown here is derived from an EMBL/GenBank/DDBJ whole genome shotgun (WGS) entry which is preliminary data.</text>
</comment>
<dbReference type="InterPro" id="IPR036915">
    <property type="entry name" value="Cyclin-like_sf"/>
</dbReference>
<keyword evidence="3" id="KW-1185">Reference proteome</keyword>
<evidence type="ECO:0000256" key="1">
    <source>
        <dbReference type="SAM" id="MobiDB-lite"/>
    </source>
</evidence>
<accession>A0AAV9X450</accession>